<comment type="caution">
    <text evidence="8">The sequence shown here is derived from an EMBL/GenBank/DDBJ whole genome shotgun (WGS) entry which is preliminary data.</text>
</comment>
<protein>
    <recommendedName>
        <fullName evidence="9">Rod shape-determining protein MreD</fullName>
    </recommendedName>
</protein>
<keyword evidence="6 7" id="KW-0472">Membrane</keyword>
<keyword evidence="4" id="KW-0133">Cell shape</keyword>
<dbReference type="NCBIfam" id="TIGR03426">
    <property type="entry name" value="shape_MreD"/>
    <property type="match status" value="1"/>
</dbReference>
<evidence type="ECO:0000256" key="7">
    <source>
        <dbReference type="SAM" id="Phobius"/>
    </source>
</evidence>
<dbReference type="GO" id="GO:0008360">
    <property type="term" value="P:regulation of cell shape"/>
    <property type="evidence" value="ECO:0007669"/>
    <property type="project" value="UniProtKB-KW"/>
</dbReference>
<feature type="transmembrane region" description="Helical" evidence="7">
    <location>
        <begin position="95"/>
        <end position="116"/>
    </location>
</feature>
<evidence type="ECO:0000256" key="2">
    <source>
        <dbReference type="ARBA" id="ARBA00022475"/>
    </source>
</evidence>
<keyword evidence="2" id="KW-1003">Cell membrane</keyword>
<evidence type="ECO:0000256" key="6">
    <source>
        <dbReference type="ARBA" id="ARBA00023136"/>
    </source>
</evidence>
<evidence type="ECO:0000256" key="1">
    <source>
        <dbReference type="ARBA" id="ARBA00004651"/>
    </source>
</evidence>
<name>A0A0F9I602_9ZZZZ</name>
<sequence>MPWIIIISITLCITLIQTTLVPHISVLGTQPDLFIVFLVYHYLNSDPKQTFHANWAIGLIKDFFSAGPFGLITVIFVILGYLISVIRGNIFRRHLITQIMVTFIISIIYNLIYLITLSVLLSSSNLLAMIWKCPVIAVYNSIIAIPVFLLLNRLYSSLRLSSIDRR</sequence>
<keyword evidence="3 7" id="KW-0812">Transmembrane</keyword>
<feature type="transmembrane region" description="Helical" evidence="7">
    <location>
        <begin position="136"/>
        <end position="155"/>
    </location>
</feature>
<feature type="transmembrane region" description="Helical" evidence="7">
    <location>
        <begin position="63"/>
        <end position="83"/>
    </location>
</feature>
<evidence type="ECO:0008006" key="9">
    <source>
        <dbReference type="Google" id="ProtNLM"/>
    </source>
</evidence>
<dbReference type="Pfam" id="PF04093">
    <property type="entry name" value="MreD"/>
    <property type="match status" value="1"/>
</dbReference>
<reference evidence="8" key="1">
    <citation type="journal article" date="2015" name="Nature">
        <title>Complex archaea that bridge the gap between prokaryotes and eukaryotes.</title>
        <authorList>
            <person name="Spang A."/>
            <person name="Saw J.H."/>
            <person name="Jorgensen S.L."/>
            <person name="Zaremba-Niedzwiedzka K."/>
            <person name="Martijn J."/>
            <person name="Lind A.E."/>
            <person name="van Eijk R."/>
            <person name="Schleper C."/>
            <person name="Guy L."/>
            <person name="Ettema T.J."/>
        </authorList>
    </citation>
    <scope>NUCLEOTIDE SEQUENCE</scope>
</reference>
<gene>
    <name evidence="8" type="ORF">LCGC14_1619790</name>
</gene>
<dbReference type="AlphaFoldDB" id="A0A0F9I602"/>
<evidence type="ECO:0000256" key="3">
    <source>
        <dbReference type="ARBA" id="ARBA00022692"/>
    </source>
</evidence>
<comment type="subcellular location">
    <subcellularLocation>
        <location evidence="1">Cell membrane</location>
        <topology evidence="1">Multi-pass membrane protein</topology>
    </subcellularLocation>
</comment>
<dbReference type="InterPro" id="IPR007227">
    <property type="entry name" value="Cell_shape_determining_MreD"/>
</dbReference>
<accession>A0A0F9I602</accession>
<dbReference type="EMBL" id="LAZR01013219">
    <property type="protein sequence ID" value="KKM22982.1"/>
    <property type="molecule type" value="Genomic_DNA"/>
</dbReference>
<keyword evidence="5 7" id="KW-1133">Transmembrane helix</keyword>
<proteinExistence type="predicted"/>
<evidence type="ECO:0000256" key="5">
    <source>
        <dbReference type="ARBA" id="ARBA00022989"/>
    </source>
</evidence>
<organism evidence="8">
    <name type="scientific">marine sediment metagenome</name>
    <dbReference type="NCBI Taxonomy" id="412755"/>
    <lineage>
        <taxon>unclassified sequences</taxon>
        <taxon>metagenomes</taxon>
        <taxon>ecological metagenomes</taxon>
    </lineage>
</organism>
<dbReference type="GO" id="GO:0005886">
    <property type="term" value="C:plasma membrane"/>
    <property type="evidence" value="ECO:0007669"/>
    <property type="project" value="UniProtKB-SubCell"/>
</dbReference>
<evidence type="ECO:0000313" key="8">
    <source>
        <dbReference type="EMBL" id="KKM22982.1"/>
    </source>
</evidence>
<evidence type="ECO:0000256" key="4">
    <source>
        <dbReference type="ARBA" id="ARBA00022960"/>
    </source>
</evidence>